<name>A0AAD7BZR5_9AGAR</name>
<reference evidence="3" key="1">
    <citation type="submission" date="2023-03" db="EMBL/GenBank/DDBJ databases">
        <title>Massive genome expansion in bonnet fungi (Mycena s.s.) driven by repeated elements and novel gene families across ecological guilds.</title>
        <authorList>
            <consortium name="Lawrence Berkeley National Laboratory"/>
            <person name="Harder C.B."/>
            <person name="Miyauchi S."/>
            <person name="Viragh M."/>
            <person name="Kuo A."/>
            <person name="Thoen E."/>
            <person name="Andreopoulos B."/>
            <person name="Lu D."/>
            <person name="Skrede I."/>
            <person name="Drula E."/>
            <person name="Henrissat B."/>
            <person name="Morin E."/>
            <person name="Kohler A."/>
            <person name="Barry K."/>
            <person name="LaButti K."/>
            <person name="Morin E."/>
            <person name="Salamov A."/>
            <person name="Lipzen A."/>
            <person name="Mereny Z."/>
            <person name="Hegedus B."/>
            <person name="Baldrian P."/>
            <person name="Stursova M."/>
            <person name="Weitz H."/>
            <person name="Taylor A."/>
            <person name="Grigoriev I.V."/>
            <person name="Nagy L.G."/>
            <person name="Martin F."/>
            <person name="Kauserud H."/>
        </authorList>
    </citation>
    <scope>NUCLEOTIDE SEQUENCE</scope>
    <source>
        <strain evidence="3">9284</strain>
    </source>
</reference>
<protein>
    <submittedName>
        <fullName evidence="3">Uncharacterized protein</fullName>
    </submittedName>
</protein>
<evidence type="ECO:0000313" key="3">
    <source>
        <dbReference type="EMBL" id="KAJ7635185.1"/>
    </source>
</evidence>
<feature type="region of interest" description="Disordered" evidence="1">
    <location>
        <begin position="125"/>
        <end position="148"/>
    </location>
</feature>
<keyword evidence="2" id="KW-0812">Transmembrane</keyword>
<accession>A0AAD7BZR5</accession>
<sequence length="275" mass="28508">MSSPSSASTHTSLLFLPGGPALSLSMQLSYTSGNVVLDAPMPFGWTTEEGDPTAFVFKLLINGNIGSISAPAGSLPNSGKLTLKPASLGTHVIEAFAAGSNPDVDPPFAQGPTFTVVAPSSLSSTLSSTPGAPSPATLSAESSQSPQSTMIIEETASATKHVEKLAFAGAGIGAAIILAVILAVFLVRRRIKRRLSPVDAAITQWESSPTVEPFVTFQPEMVENSGRTYLKSALGAAATDRVDAHDGRREARISVTPSRFSVESLPPNYSDIVAV</sequence>
<organism evidence="3 4">
    <name type="scientific">Roridomyces roridus</name>
    <dbReference type="NCBI Taxonomy" id="1738132"/>
    <lineage>
        <taxon>Eukaryota</taxon>
        <taxon>Fungi</taxon>
        <taxon>Dikarya</taxon>
        <taxon>Basidiomycota</taxon>
        <taxon>Agaricomycotina</taxon>
        <taxon>Agaricomycetes</taxon>
        <taxon>Agaricomycetidae</taxon>
        <taxon>Agaricales</taxon>
        <taxon>Marasmiineae</taxon>
        <taxon>Mycenaceae</taxon>
        <taxon>Roridomyces</taxon>
    </lineage>
</organism>
<gene>
    <name evidence="3" type="ORF">FB45DRAFT_1057090</name>
</gene>
<feature type="compositionally biased region" description="Low complexity" evidence="1">
    <location>
        <begin position="125"/>
        <end position="140"/>
    </location>
</feature>
<keyword evidence="2" id="KW-0472">Membrane</keyword>
<evidence type="ECO:0000256" key="2">
    <source>
        <dbReference type="SAM" id="Phobius"/>
    </source>
</evidence>
<dbReference type="AlphaFoldDB" id="A0AAD7BZR5"/>
<keyword evidence="2" id="KW-1133">Transmembrane helix</keyword>
<feature type="transmembrane region" description="Helical" evidence="2">
    <location>
        <begin position="165"/>
        <end position="187"/>
    </location>
</feature>
<evidence type="ECO:0000313" key="4">
    <source>
        <dbReference type="Proteomes" id="UP001221142"/>
    </source>
</evidence>
<evidence type="ECO:0000256" key="1">
    <source>
        <dbReference type="SAM" id="MobiDB-lite"/>
    </source>
</evidence>
<dbReference type="EMBL" id="JARKIF010000007">
    <property type="protein sequence ID" value="KAJ7635185.1"/>
    <property type="molecule type" value="Genomic_DNA"/>
</dbReference>
<keyword evidence="4" id="KW-1185">Reference proteome</keyword>
<proteinExistence type="predicted"/>
<dbReference type="Proteomes" id="UP001221142">
    <property type="component" value="Unassembled WGS sequence"/>
</dbReference>
<comment type="caution">
    <text evidence="3">The sequence shown here is derived from an EMBL/GenBank/DDBJ whole genome shotgun (WGS) entry which is preliminary data.</text>
</comment>